<feature type="transmembrane region" description="Helical" evidence="1">
    <location>
        <begin position="28"/>
        <end position="53"/>
    </location>
</feature>
<evidence type="ECO:0000313" key="3">
    <source>
        <dbReference type="Proteomes" id="UP000291289"/>
    </source>
</evidence>
<proteinExistence type="predicted"/>
<comment type="caution">
    <text evidence="2">The sequence shown here is derived from an EMBL/GenBank/DDBJ whole genome shotgun (WGS) entry which is preliminary data.</text>
</comment>
<gene>
    <name evidence="2" type="ORF">EJ419_05525</name>
</gene>
<organism evidence="2 3">
    <name type="scientific">Alloscardovia theropitheci</name>
    <dbReference type="NCBI Taxonomy" id="2496842"/>
    <lineage>
        <taxon>Bacteria</taxon>
        <taxon>Bacillati</taxon>
        <taxon>Actinomycetota</taxon>
        <taxon>Actinomycetes</taxon>
        <taxon>Bifidobacteriales</taxon>
        <taxon>Bifidobacteriaceae</taxon>
        <taxon>Alloscardovia</taxon>
    </lineage>
</organism>
<keyword evidence="1" id="KW-0472">Membrane</keyword>
<dbReference type="OrthoDB" id="9970028at2"/>
<name>A0A4R0QPI1_9BIFI</name>
<keyword evidence="3" id="KW-1185">Reference proteome</keyword>
<sequence>MYRFLAEGPTDVKPDYNYFPFMKQLIKIASGISGAAIYVLVIMVILGTVGVIMGKLGSSNMAQRIGWGMVIMALIGAAVVASAGGLVMWATQQQLI</sequence>
<keyword evidence="1" id="KW-1133">Transmembrane helix</keyword>
<reference evidence="2 3" key="1">
    <citation type="submission" date="2018-12" db="EMBL/GenBank/DDBJ databases">
        <title>Alloscrdovia theropitheci sp. nov: a novel taxon from the feces of the bleeding-herat monkey (Theropithecus geleda).</title>
        <authorList>
            <person name="Modesto M."/>
        </authorList>
    </citation>
    <scope>NUCLEOTIDE SEQUENCE [LARGE SCALE GENOMIC DNA]</scope>
    <source>
        <strain evidence="2 3">GLDI4/2</strain>
    </source>
</reference>
<feature type="transmembrane region" description="Helical" evidence="1">
    <location>
        <begin position="65"/>
        <end position="90"/>
    </location>
</feature>
<dbReference type="Proteomes" id="UP000291289">
    <property type="component" value="Unassembled WGS sequence"/>
</dbReference>
<keyword evidence="1" id="KW-0812">Transmembrane</keyword>
<dbReference type="AlphaFoldDB" id="A0A4R0QPI1"/>
<evidence type="ECO:0000313" key="2">
    <source>
        <dbReference type="EMBL" id="TCD54134.1"/>
    </source>
</evidence>
<protein>
    <submittedName>
        <fullName evidence="2">Uncharacterized protein</fullName>
    </submittedName>
</protein>
<dbReference type="EMBL" id="RXLP01000021">
    <property type="protein sequence ID" value="TCD54134.1"/>
    <property type="molecule type" value="Genomic_DNA"/>
</dbReference>
<evidence type="ECO:0000256" key="1">
    <source>
        <dbReference type="SAM" id="Phobius"/>
    </source>
</evidence>
<accession>A0A4R0QPI1</accession>